<dbReference type="EMBL" id="JAGMWT010000001">
    <property type="protein sequence ID" value="KAH7138259.1"/>
    <property type="molecule type" value="Genomic_DNA"/>
</dbReference>
<organism evidence="4 5">
    <name type="scientific">Dendryphion nanum</name>
    <dbReference type="NCBI Taxonomy" id="256645"/>
    <lineage>
        <taxon>Eukaryota</taxon>
        <taxon>Fungi</taxon>
        <taxon>Dikarya</taxon>
        <taxon>Ascomycota</taxon>
        <taxon>Pezizomycotina</taxon>
        <taxon>Dothideomycetes</taxon>
        <taxon>Pleosporomycetidae</taxon>
        <taxon>Pleosporales</taxon>
        <taxon>Torulaceae</taxon>
        <taxon>Dendryphion</taxon>
    </lineage>
</organism>
<dbReference type="InterPro" id="IPR032472">
    <property type="entry name" value="ArgoL2"/>
</dbReference>
<feature type="region of interest" description="Disordered" evidence="1">
    <location>
        <begin position="1"/>
        <end position="45"/>
    </location>
</feature>
<dbReference type="Pfam" id="PF16488">
    <property type="entry name" value="ArgoL2"/>
    <property type="match status" value="1"/>
</dbReference>
<feature type="region of interest" description="Disordered" evidence="1">
    <location>
        <begin position="195"/>
        <end position="215"/>
    </location>
</feature>
<dbReference type="SMART" id="SM00950">
    <property type="entry name" value="Piwi"/>
    <property type="match status" value="1"/>
</dbReference>
<evidence type="ECO:0000313" key="5">
    <source>
        <dbReference type="Proteomes" id="UP000700596"/>
    </source>
</evidence>
<dbReference type="CDD" id="cd04657">
    <property type="entry name" value="Piwi_ago-like"/>
    <property type="match status" value="1"/>
</dbReference>
<sequence>MAKAGKKRVQSDGKGSASSDTMSSVRDGTVSSASPKSIPRFDGSRDPIHPLDIAEDLCPMDYSDLKSLKNISEFLGLNGWYVARGLTPPTNFPRRPEQFNSQGRECTVALNVYNVLGMPTTVVYQYDVSWGCETDATKRALVKKLWNSKALREHLGIPKNLWIYDGNKLAWCSKKMERQEERIVVDLDAEKVKDDYTGNPDFSQGQKEPAKPGKNKHTVFLRMTRKIDFASLGAYLNGKGDWNPVCIDSVNFLDHVLRERPSQRYTQIKKSFFERGEARFDLGGSVEAFKGVFASLRPVLNDKFEKGLAINVDVANGTFWRAQSLSKTMEQVFCMRWSQMQGRFMESRRDWNRSTFKRDLARFRRIHVTATHRPDKDSKWTIDEIVGTDAYTTFFTDPDDRRDIPEGEKKKISVSDYYKKKYNISCEPNMPLVMMTKKIRKGRVYIPIEHLTIEDNQRYNAKLSDVQTSQMIKFAVTLPAQRRAAVEKGVKLLDWANDPYLKHYGIKVNPAPAKVKGRILPPPQLHFGPQTKTVQVKDTDLVNGRWRLDGKKFIIPNERPIRAWGIVLIQNVKTCKKEHVNAFIENFIKIFEGHGGRIEPHPKFGKKPWYGEATLGDGGEMMSKAFNACGNHYNTRPMFMMWVMFDRNAEVYRRIKKSMDCRFGIPSQIVQMRHVLTNSGQYISNVCLKVNAKLGGATAWAKSTTIPKIVGTAPPQSTMIIGADVSHPAPGAGSDEKASFAAITMSKDEKFLRYWAQVQTNGCRVEMVTTQNIHDHMGDMTQRWVQTTGRGHFPKRVLYIRDGVSEGQYAAVLNEEVKDMKDVFTRLGCKDPPKITVVIAGKRHHIRFFPEKGDRNGNPIPGTLIESGCTQPFEFDFYLCAHSAIKGTARPIHYHVILNEGQWKPAELQSFIFEHSFQYVRSTTPVSLHPAVYYAHLAADRGRAHSNVDVVSSGKKESKAEKPSSTGTSKAKWVEVRPLTPMLKTQNIQDLMWFV</sequence>
<dbReference type="PANTHER" id="PTHR22891">
    <property type="entry name" value="EUKARYOTIC TRANSLATION INITIATION FACTOR 2C"/>
    <property type="match status" value="1"/>
</dbReference>
<feature type="compositionally biased region" description="Polar residues" evidence="1">
    <location>
        <begin position="16"/>
        <end position="35"/>
    </location>
</feature>
<feature type="domain" description="PAZ" evidence="2">
    <location>
        <begin position="340"/>
        <end position="455"/>
    </location>
</feature>
<dbReference type="PROSITE" id="PS50822">
    <property type="entry name" value="PIWI"/>
    <property type="match status" value="1"/>
</dbReference>
<dbReference type="InterPro" id="IPR036397">
    <property type="entry name" value="RNaseH_sf"/>
</dbReference>
<dbReference type="SUPFAM" id="SSF53098">
    <property type="entry name" value="Ribonuclease H-like"/>
    <property type="match status" value="1"/>
</dbReference>
<dbReference type="GO" id="GO:0003723">
    <property type="term" value="F:RNA binding"/>
    <property type="evidence" value="ECO:0007669"/>
    <property type="project" value="InterPro"/>
</dbReference>
<dbReference type="SUPFAM" id="SSF101690">
    <property type="entry name" value="PAZ domain"/>
    <property type="match status" value="1"/>
</dbReference>
<dbReference type="InterPro" id="IPR014811">
    <property type="entry name" value="ArgoL1"/>
</dbReference>
<dbReference type="Gene3D" id="3.30.420.10">
    <property type="entry name" value="Ribonuclease H-like superfamily/Ribonuclease H"/>
    <property type="match status" value="1"/>
</dbReference>
<feature type="region of interest" description="Disordered" evidence="1">
    <location>
        <begin position="948"/>
        <end position="970"/>
    </location>
</feature>
<evidence type="ECO:0000313" key="4">
    <source>
        <dbReference type="EMBL" id="KAH7138259.1"/>
    </source>
</evidence>
<dbReference type="InterPro" id="IPR045246">
    <property type="entry name" value="Piwi_ago-like"/>
</dbReference>
<protein>
    <submittedName>
        <fullName evidence="4">Piwi domain-containing protein</fullName>
    </submittedName>
</protein>
<evidence type="ECO:0000259" key="3">
    <source>
        <dbReference type="PROSITE" id="PS50822"/>
    </source>
</evidence>
<dbReference type="InterPro" id="IPR032474">
    <property type="entry name" value="Argonaute_N"/>
</dbReference>
<dbReference type="InterPro" id="IPR003165">
    <property type="entry name" value="Piwi"/>
</dbReference>
<dbReference type="Pfam" id="PF16486">
    <property type="entry name" value="ArgoN"/>
    <property type="match status" value="1"/>
</dbReference>
<dbReference type="OrthoDB" id="10252740at2759"/>
<dbReference type="InterPro" id="IPR032473">
    <property type="entry name" value="Argonaute_Mid_dom"/>
</dbReference>
<dbReference type="Pfam" id="PF16487">
    <property type="entry name" value="ArgoMid"/>
    <property type="match status" value="1"/>
</dbReference>
<dbReference type="Proteomes" id="UP000700596">
    <property type="component" value="Unassembled WGS sequence"/>
</dbReference>
<dbReference type="Pfam" id="PF02170">
    <property type="entry name" value="PAZ"/>
    <property type="match status" value="1"/>
</dbReference>
<dbReference type="InterPro" id="IPR003100">
    <property type="entry name" value="PAZ_dom"/>
</dbReference>
<gene>
    <name evidence="4" type="ORF">B0J11DRAFT_609839</name>
</gene>
<dbReference type="Gene3D" id="2.170.260.10">
    <property type="entry name" value="paz domain"/>
    <property type="match status" value="1"/>
</dbReference>
<keyword evidence="5" id="KW-1185">Reference proteome</keyword>
<proteinExistence type="predicted"/>
<dbReference type="SMART" id="SM01163">
    <property type="entry name" value="DUF1785"/>
    <property type="match status" value="1"/>
</dbReference>
<name>A0A9P9J1S7_9PLEO</name>
<dbReference type="PROSITE" id="PS50821">
    <property type="entry name" value="PAZ"/>
    <property type="match status" value="1"/>
</dbReference>
<reference evidence="4" key="1">
    <citation type="journal article" date="2021" name="Nat. Commun.">
        <title>Genetic determinants of endophytism in the Arabidopsis root mycobiome.</title>
        <authorList>
            <person name="Mesny F."/>
            <person name="Miyauchi S."/>
            <person name="Thiergart T."/>
            <person name="Pickel B."/>
            <person name="Atanasova L."/>
            <person name="Karlsson M."/>
            <person name="Huettel B."/>
            <person name="Barry K.W."/>
            <person name="Haridas S."/>
            <person name="Chen C."/>
            <person name="Bauer D."/>
            <person name="Andreopoulos W."/>
            <person name="Pangilinan J."/>
            <person name="LaButti K."/>
            <person name="Riley R."/>
            <person name="Lipzen A."/>
            <person name="Clum A."/>
            <person name="Drula E."/>
            <person name="Henrissat B."/>
            <person name="Kohler A."/>
            <person name="Grigoriev I.V."/>
            <person name="Martin F.M."/>
            <person name="Hacquard S."/>
        </authorList>
    </citation>
    <scope>NUCLEOTIDE SEQUENCE</scope>
    <source>
        <strain evidence="4">MPI-CAGE-CH-0243</strain>
    </source>
</reference>
<dbReference type="InterPro" id="IPR036085">
    <property type="entry name" value="PAZ_dom_sf"/>
</dbReference>
<dbReference type="Gene3D" id="3.40.50.2300">
    <property type="match status" value="1"/>
</dbReference>
<feature type="domain" description="Piwi" evidence="3">
    <location>
        <begin position="639"/>
        <end position="939"/>
    </location>
</feature>
<dbReference type="AlphaFoldDB" id="A0A9P9J1S7"/>
<dbReference type="InterPro" id="IPR012337">
    <property type="entry name" value="RNaseH-like_sf"/>
</dbReference>
<dbReference type="CDD" id="cd02846">
    <property type="entry name" value="PAZ_argonaute_like"/>
    <property type="match status" value="1"/>
</dbReference>
<dbReference type="Pfam" id="PF08699">
    <property type="entry name" value="ArgoL1"/>
    <property type="match status" value="1"/>
</dbReference>
<evidence type="ECO:0000256" key="1">
    <source>
        <dbReference type="SAM" id="MobiDB-lite"/>
    </source>
</evidence>
<dbReference type="Pfam" id="PF02171">
    <property type="entry name" value="Piwi"/>
    <property type="match status" value="1"/>
</dbReference>
<comment type="caution">
    <text evidence="4">The sequence shown here is derived from an EMBL/GenBank/DDBJ whole genome shotgun (WGS) entry which is preliminary data.</text>
</comment>
<evidence type="ECO:0000259" key="2">
    <source>
        <dbReference type="PROSITE" id="PS50821"/>
    </source>
</evidence>
<accession>A0A9P9J1S7</accession>